<dbReference type="InterPro" id="IPR006694">
    <property type="entry name" value="Fatty_acid_hydroxylase"/>
</dbReference>
<dbReference type="GO" id="GO:0008610">
    <property type="term" value="P:lipid biosynthetic process"/>
    <property type="evidence" value="ECO:0007669"/>
    <property type="project" value="InterPro"/>
</dbReference>
<sequence>MNLSFVPPWMATVGDGNDSYADPSVHGLPEGEGPLVQWFNQTWNSFLDRIGDDNVTLYVGFLTVYTYSFFWLVGGLFVLMDLTNWPKALRKFKNQPGANEPLEWDRCKRLVKVVLRNQFLYGIPTTYFGFMMRKLVFFETPNPRILPSLPIVFRDLLFCIVFWEITFYYSHRLLHSSYFYKRVHKKHHQWSAPVAWAAMYAHPFEFIISDLLPVYIGPAIMSSHVLTFVVWFTFVMMDTLVDHSGYHLPVLGSSEMHDFHHLNGSVVHASVFTVSKGSCVCYLSLHRRSGYRSVNLYLAANVTLLPVDEFTAPSVSWLDRKWNGLLDVIGDDLETLYFWFLTAYTYGFFWLVGGLFVLMDVTNRPRFMRKFKNQPGANEPLEWGKLKKLVRTVAYNQLVYGLPTSYLSFRIGKLIAYSIPDPRLLPSLYIIVRDVMVCIVAWEITFYYSHRLLHSSFFYKRIHKKHHEWSAPVAWAAMYAHPFEFIISDLLPVYVGPAIMTCHVFTIVIWFTFVMMDTLVDHSGYHLPVLGSSEMHDYHHLKFNQCYGLFGWWDGLHGTDSEFRKKKQYQRHHRIFSFKSARELRKWNALLDIIGDNPDNLYVWYSMLYAYGLFWLLGALFVLMDLTNRPRFMRKYKTQPGTHEPLSWERCKQLIRTVAYNQLVYGVPTTYCFYHARKLITDVVPNVRVLPTPDIILRDVIVCIIAWEVGFYYTHRLLHTGLLYKRIHKKHHEWSAPVAWSAMYAHPLEFVMSDLVPVYLGPALMKCHIFTLTVWLTFVMWDTLGDHSGYHLPFLGSSESHDYHHLTFNQCYGNYGWCDRLHGTNSEFRKKKQMEYDAHLVDANLGVASLTVHNTSAYIQLSPTISFNYAETQWNKLLDIIGDDPDVLYVWFLTAYSYTFFWFFGMLFVAMDLTGRPRCLRKYKIQPGKNEPLPWGRFKQLVRTVLRNQFIFGIPTSYLVFHSRKLFTTVIPPVRTLPTLSTIAQDMAVCILCWEIGYYYTHRLLHSRLLYRHFHKQHHEWGAPVALAAMYSHPVEFVVSDLLPVYAGPAIMRSHVFTVMIWFSYVMIDTLADHSDYHLPLLASSEFHDYHHLNFTQCFGNFGLWDLLHGTAKEFLRKKQFQRHHRLFSLRSAREWIPDKET</sequence>
<evidence type="ECO:0000256" key="2">
    <source>
        <dbReference type="ARBA" id="ARBA00022692"/>
    </source>
</evidence>
<keyword evidence="2" id="KW-0812">Transmembrane</keyword>
<dbReference type="PANTHER" id="PTHR11863">
    <property type="entry name" value="STEROL DESATURASE"/>
    <property type="match status" value="1"/>
</dbReference>
<evidence type="ECO:0000313" key="6">
    <source>
        <dbReference type="EnsemblMetazoa" id="ASTEI00031-PA"/>
    </source>
</evidence>
<evidence type="ECO:0000259" key="5">
    <source>
        <dbReference type="Pfam" id="PF04116"/>
    </source>
</evidence>
<name>A0A182XUZ5_ANOST</name>
<reference evidence="7" key="1">
    <citation type="journal article" date="2014" name="Genome Biol.">
        <title>Genome analysis of a major urban malaria vector mosquito, Anopheles stephensi.</title>
        <authorList>
            <person name="Jiang X."/>
            <person name="Peery A."/>
            <person name="Hall A.B."/>
            <person name="Sharma A."/>
            <person name="Chen X.G."/>
            <person name="Waterhouse R.M."/>
            <person name="Komissarov A."/>
            <person name="Riehle M.M."/>
            <person name="Shouche Y."/>
            <person name="Sharakhova M.V."/>
            <person name="Lawson D."/>
            <person name="Pakpour N."/>
            <person name="Arensburger P."/>
            <person name="Davidson V.L."/>
            <person name="Eiglmeier K."/>
            <person name="Emrich S."/>
            <person name="George P."/>
            <person name="Kennedy R.C."/>
            <person name="Mane S.P."/>
            <person name="Maslen G."/>
            <person name="Oringanje C."/>
            <person name="Qi Y."/>
            <person name="Settlage R."/>
            <person name="Tojo M."/>
            <person name="Tubio J.M."/>
            <person name="Unger M.F."/>
            <person name="Wang B."/>
            <person name="Vernick K.D."/>
            <person name="Ribeiro J.M."/>
            <person name="James A.A."/>
            <person name="Michel K."/>
            <person name="Riehle M.A."/>
            <person name="Luckhart S."/>
            <person name="Sharakhov I.V."/>
            <person name="Tu Z."/>
        </authorList>
    </citation>
    <scope>NUCLEOTIDE SEQUENCE [LARGE SCALE GENOMIC DNA]</scope>
    <source>
        <strain evidence="7">Indian</strain>
    </source>
</reference>
<dbReference type="STRING" id="30069.A0A182XUZ5"/>
<dbReference type="VEuPathDB" id="VectorBase:ASTEI00031"/>
<organism evidence="6 7">
    <name type="scientific">Anopheles stephensi</name>
    <name type="common">Indo-Pakistan malaria mosquito</name>
    <dbReference type="NCBI Taxonomy" id="30069"/>
    <lineage>
        <taxon>Eukaryota</taxon>
        <taxon>Metazoa</taxon>
        <taxon>Ecdysozoa</taxon>
        <taxon>Arthropoda</taxon>
        <taxon>Hexapoda</taxon>
        <taxon>Insecta</taxon>
        <taxon>Pterygota</taxon>
        <taxon>Neoptera</taxon>
        <taxon>Endopterygota</taxon>
        <taxon>Diptera</taxon>
        <taxon>Nematocera</taxon>
        <taxon>Culicoidea</taxon>
        <taxon>Culicidae</taxon>
        <taxon>Anophelinae</taxon>
        <taxon>Anopheles</taxon>
    </lineage>
</organism>
<feature type="domain" description="Fatty acid hydroxylase" evidence="5">
    <location>
        <begin position="988"/>
        <end position="1111"/>
    </location>
</feature>
<evidence type="ECO:0000256" key="4">
    <source>
        <dbReference type="ARBA" id="ARBA00023136"/>
    </source>
</evidence>
<dbReference type="VEuPathDB" id="VectorBase:ASTE007139"/>
<dbReference type="GO" id="GO:0005506">
    <property type="term" value="F:iron ion binding"/>
    <property type="evidence" value="ECO:0007669"/>
    <property type="project" value="InterPro"/>
</dbReference>
<evidence type="ECO:0000256" key="3">
    <source>
        <dbReference type="ARBA" id="ARBA00022989"/>
    </source>
</evidence>
<dbReference type="AlphaFoldDB" id="A0A182XUZ5"/>
<keyword evidence="7" id="KW-1185">Reference proteome</keyword>
<dbReference type="GO" id="GO:0016020">
    <property type="term" value="C:membrane"/>
    <property type="evidence" value="ECO:0007669"/>
    <property type="project" value="UniProtKB-SubCell"/>
</dbReference>
<dbReference type="InterPro" id="IPR050307">
    <property type="entry name" value="Sterol_Desaturase_Related"/>
</dbReference>
<evidence type="ECO:0000256" key="1">
    <source>
        <dbReference type="ARBA" id="ARBA00004370"/>
    </source>
</evidence>
<feature type="domain" description="Fatty acid hydroxylase" evidence="5">
    <location>
        <begin position="700"/>
        <end position="824"/>
    </location>
</feature>
<dbReference type="GO" id="GO:0016491">
    <property type="term" value="F:oxidoreductase activity"/>
    <property type="evidence" value="ECO:0007669"/>
    <property type="project" value="InterPro"/>
</dbReference>
<evidence type="ECO:0000313" key="7">
    <source>
        <dbReference type="Proteomes" id="UP000076408"/>
    </source>
</evidence>
<comment type="subcellular location">
    <subcellularLocation>
        <location evidence="1">Membrane</location>
    </subcellularLocation>
</comment>
<dbReference type="EnsemblMetazoa" id="ASTEI00031-RA">
    <property type="protein sequence ID" value="ASTEI00031-PA"/>
    <property type="gene ID" value="ASTEI00031"/>
</dbReference>
<dbReference type="VEuPathDB" id="VectorBase:ASTEI20_045578"/>
<proteinExistence type="predicted"/>
<dbReference type="Pfam" id="PF04116">
    <property type="entry name" value="FA_hydroxylase"/>
    <property type="match status" value="4"/>
</dbReference>
<dbReference type="Proteomes" id="UP000076408">
    <property type="component" value="Unassembled WGS sequence"/>
</dbReference>
<reference evidence="6" key="2">
    <citation type="submission" date="2020-05" db="UniProtKB">
        <authorList>
            <consortium name="EnsemblMetazoa"/>
        </authorList>
    </citation>
    <scope>IDENTIFICATION</scope>
    <source>
        <strain evidence="6">Indian</strain>
    </source>
</reference>
<accession>A0A182XUZ5</accession>
<feature type="domain" description="Fatty acid hydroxylase" evidence="5">
    <location>
        <begin position="435"/>
        <end position="559"/>
    </location>
</feature>
<dbReference type="VEuPathDB" id="VectorBase:ASTEI20_042134"/>
<feature type="domain" description="Fatty acid hydroxylase" evidence="5">
    <location>
        <begin position="157"/>
        <end position="270"/>
    </location>
</feature>
<protein>
    <recommendedName>
        <fullName evidence="5">Fatty acid hydroxylase domain-containing protein</fullName>
    </recommendedName>
</protein>
<keyword evidence="4" id="KW-0472">Membrane</keyword>
<keyword evidence="3" id="KW-1133">Transmembrane helix</keyword>